<feature type="transmembrane region" description="Helical" evidence="1">
    <location>
        <begin position="81"/>
        <end position="104"/>
    </location>
</feature>
<feature type="transmembrane region" description="Helical" evidence="1">
    <location>
        <begin position="6"/>
        <end position="26"/>
    </location>
</feature>
<evidence type="ECO:0000313" key="2">
    <source>
        <dbReference type="EMBL" id="CEF63038.1"/>
    </source>
</evidence>
<gene>
    <name evidence="2 4 5" type="ORF">SRAE_1000130400</name>
</gene>
<dbReference type="WormBase" id="SRAE_1000130400">
    <property type="protein sequence ID" value="SRP00241"/>
    <property type="gene ID" value="WBGene00257908"/>
</dbReference>
<reference evidence="4" key="2">
    <citation type="submission" date="2020-12" db="UniProtKB">
        <authorList>
            <consortium name="WormBaseParasite"/>
        </authorList>
    </citation>
    <scope>IDENTIFICATION</scope>
</reference>
<accession>A0A090MVQ1</accession>
<protein>
    <submittedName>
        <fullName evidence="2 4">Uncharacterized protein</fullName>
    </submittedName>
</protein>
<keyword evidence="1" id="KW-0812">Transmembrane</keyword>
<feature type="transmembrane region" description="Helical" evidence="1">
    <location>
        <begin position="146"/>
        <end position="165"/>
    </location>
</feature>
<name>A0A090MVQ1_STRRB</name>
<dbReference type="WBParaSite" id="SRAE_1000130400.1">
    <property type="protein sequence ID" value="SRAE_1000130400.1"/>
    <property type="gene ID" value="WBGene00257908"/>
</dbReference>
<sequence>MSFALFVIITFISFPVTIVSLIFFYCQTAFETNEEFMKSICFGIYYRTEKYLLDCSDIMKHLHDVVLKSFKITNGSESVHIFDYLLLFLTTIIQLFSSLIITIFSAKAINLSLPNLHLLLTIIPVLIYFLAYAYSTYCCTFYFFKFYYIYAIWILIQHLTSYYYQCKGQIFRIVNAIGVWMSLIFLAATSMASYCWYIFFNNKEVPFKRVCNYSKTDYDYCYRKVSFSNPYFHWNDEQVHINII</sequence>
<evidence type="ECO:0000313" key="3">
    <source>
        <dbReference type="Proteomes" id="UP000035682"/>
    </source>
</evidence>
<keyword evidence="1" id="KW-1133">Transmembrane helix</keyword>
<reference evidence="2 3" key="1">
    <citation type="submission" date="2014-09" db="EMBL/GenBank/DDBJ databases">
        <authorList>
            <person name="Martin A.A."/>
        </authorList>
    </citation>
    <scope>NUCLEOTIDE SEQUENCE</scope>
    <source>
        <strain evidence="3">ED321</strain>
        <strain evidence="2">ED321 Heterogonic</strain>
    </source>
</reference>
<dbReference type="AlphaFoldDB" id="A0A090MVQ1"/>
<dbReference type="RefSeq" id="XP_024502240.1">
    <property type="nucleotide sequence ID" value="XM_024648242.1"/>
</dbReference>
<dbReference type="GeneID" id="36375403"/>
<proteinExistence type="predicted"/>
<feature type="transmembrane region" description="Helical" evidence="1">
    <location>
        <begin position="177"/>
        <end position="199"/>
    </location>
</feature>
<dbReference type="CTD" id="36375403"/>
<evidence type="ECO:0000313" key="5">
    <source>
        <dbReference type="WormBase" id="SRAE_1000130400"/>
    </source>
</evidence>
<evidence type="ECO:0000256" key="1">
    <source>
        <dbReference type="SAM" id="Phobius"/>
    </source>
</evidence>
<feature type="transmembrane region" description="Helical" evidence="1">
    <location>
        <begin position="116"/>
        <end position="134"/>
    </location>
</feature>
<organism evidence="2">
    <name type="scientific">Strongyloides ratti</name>
    <name type="common">Parasitic roundworm</name>
    <dbReference type="NCBI Taxonomy" id="34506"/>
    <lineage>
        <taxon>Eukaryota</taxon>
        <taxon>Metazoa</taxon>
        <taxon>Ecdysozoa</taxon>
        <taxon>Nematoda</taxon>
        <taxon>Chromadorea</taxon>
        <taxon>Rhabditida</taxon>
        <taxon>Tylenchina</taxon>
        <taxon>Panagrolaimomorpha</taxon>
        <taxon>Strongyloidoidea</taxon>
        <taxon>Strongyloididae</taxon>
        <taxon>Strongyloides</taxon>
    </lineage>
</organism>
<dbReference type="EMBL" id="LN609528">
    <property type="protein sequence ID" value="CEF63038.1"/>
    <property type="molecule type" value="Genomic_DNA"/>
</dbReference>
<keyword evidence="3" id="KW-1185">Reference proteome</keyword>
<dbReference type="Proteomes" id="UP000035682">
    <property type="component" value="Unplaced"/>
</dbReference>
<keyword evidence="1" id="KW-0472">Membrane</keyword>
<evidence type="ECO:0000313" key="4">
    <source>
        <dbReference type="WBParaSite" id="SRAE_1000130400.1"/>
    </source>
</evidence>